<evidence type="ECO:0000256" key="2">
    <source>
        <dbReference type="ARBA" id="ARBA00022598"/>
    </source>
</evidence>
<name>A0A0K1E6I5_CHOCO</name>
<gene>
    <name evidence="4" type="primary">prpE</name>
    <name evidence="4" type="ORF">CMC5_005840</name>
</gene>
<evidence type="ECO:0000313" key="5">
    <source>
        <dbReference type="Proteomes" id="UP000067626"/>
    </source>
</evidence>
<evidence type="ECO:0000313" key="4">
    <source>
        <dbReference type="EMBL" id="AKT36469.1"/>
    </source>
</evidence>
<protein>
    <submittedName>
        <fullName evidence="4">Acyl-CoA synthetase</fullName>
    </submittedName>
</protein>
<reference evidence="4 5" key="1">
    <citation type="submission" date="2015-07" db="EMBL/GenBank/DDBJ databases">
        <title>Genome analysis of myxobacterium Chondromyces crocatus Cm c5 reveals a high potential for natural compound synthesis and the genetic basis for the loss of fruiting body formation.</title>
        <authorList>
            <person name="Zaburannyi N."/>
            <person name="Bunk B."/>
            <person name="Maier J."/>
            <person name="Overmann J."/>
            <person name="Mueller R."/>
        </authorList>
    </citation>
    <scope>NUCLEOTIDE SEQUENCE [LARGE SCALE GENOMIC DNA]</scope>
    <source>
        <strain evidence="4 5">Cm c5</strain>
    </source>
</reference>
<sequence length="612" mass="64715">MTAAVPVGIGSAAALAAGEAMMRSGSLAGPRLPPSPFATVGEALAAAAGTRERLVLVDAGEQEQVFSWAEVRSRARRAAAALARMGVISGDRVAIILPTSIGFMDAFFGALLAGATPVPLYPPVRLGRLDEHLRATARMIKAAGAAVVVTDNRMRLLLGPALAEARPPLGSASVDDLLRITSEFEAPHDAEALALIQFSSGSTVDPKPVALRQRHIAAQITALMEEMPLPRGEGNTGVSWLPLYHDMGLIGCLLSALYYRGSLVLVPPELFLARPVLWLRALSRHRGLISPAPSFAYSLCLRRVRDEDLVGVDLSGWEHALCGAEPVSLPALRGFAERFARWGFRKEALRPVYGLAEASLAVTFSPAGEGVRAIGVDPQVLAAEGHVVPGEHELASVGRPVAGFEVEVRDEEGHRLPERHVGLVFARGPSVMDGYYRAPEATAKALDGEGWLDTGDLGFLADGALYVTGRAKDVVIIRGANHAPQAFEACLLDVEGLREGCAVALGFTPPEGAEEALLVLTERARDERGDDAALEARARTAIAEATGVRPHTVVLLPPGALPRTSSGKLRRREALRRFLAGELGAPAPTGPLRLALAAARGAIALARARRWP</sequence>
<dbReference type="Gene3D" id="3.30.300.30">
    <property type="match status" value="1"/>
</dbReference>
<dbReference type="AlphaFoldDB" id="A0A0K1E6I5"/>
<dbReference type="GO" id="GO:0006633">
    <property type="term" value="P:fatty acid biosynthetic process"/>
    <property type="evidence" value="ECO:0007669"/>
    <property type="project" value="TreeGrafter"/>
</dbReference>
<keyword evidence="5" id="KW-1185">Reference proteome</keyword>
<dbReference type="PANTHER" id="PTHR22754">
    <property type="entry name" value="DISCO-INTERACTING PROTEIN 2 DIP2 -RELATED"/>
    <property type="match status" value="1"/>
</dbReference>
<proteinExistence type="inferred from homology"/>
<dbReference type="KEGG" id="ccro:CMC5_005840"/>
<feature type="domain" description="AMP-dependent synthetase/ligase" evidence="3">
    <location>
        <begin position="46"/>
        <end position="436"/>
    </location>
</feature>
<dbReference type="EMBL" id="CP012159">
    <property type="protein sequence ID" value="AKT36469.1"/>
    <property type="molecule type" value="Genomic_DNA"/>
</dbReference>
<dbReference type="InterPro" id="IPR042099">
    <property type="entry name" value="ANL_N_sf"/>
</dbReference>
<evidence type="ECO:0000256" key="1">
    <source>
        <dbReference type="ARBA" id="ARBA00006432"/>
    </source>
</evidence>
<keyword evidence="2" id="KW-0436">Ligase</keyword>
<dbReference type="GO" id="GO:0070566">
    <property type="term" value="F:adenylyltransferase activity"/>
    <property type="evidence" value="ECO:0007669"/>
    <property type="project" value="TreeGrafter"/>
</dbReference>
<dbReference type="Pfam" id="PF00501">
    <property type="entry name" value="AMP-binding"/>
    <property type="match status" value="1"/>
</dbReference>
<dbReference type="GO" id="GO:0005886">
    <property type="term" value="C:plasma membrane"/>
    <property type="evidence" value="ECO:0007669"/>
    <property type="project" value="TreeGrafter"/>
</dbReference>
<dbReference type="InterPro" id="IPR000873">
    <property type="entry name" value="AMP-dep_synth/lig_dom"/>
</dbReference>
<evidence type="ECO:0000259" key="3">
    <source>
        <dbReference type="Pfam" id="PF00501"/>
    </source>
</evidence>
<dbReference type="Gene3D" id="3.40.50.12780">
    <property type="entry name" value="N-terminal domain of ligase-like"/>
    <property type="match status" value="1"/>
</dbReference>
<organism evidence="4 5">
    <name type="scientific">Chondromyces crocatus</name>
    <dbReference type="NCBI Taxonomy" id="52"/>
    <lineage>
        <taxon>Bacteria</taxon>
        <taxon>Pseudomonadati</taxon>
        <taxon>Myxococcota</taxon>
        <taxon>Polyangia</taxon>
        <taxon>Polyangiales</taxon>
        <taxon>Polyangiaceae</taxon>
        <taxon>Chondromyces</taxon>
    </lineage>
</organism>
<dbReference type="InterPro" id="IPR045851">
    <property type="entry name" value="AMP-bd_C_sf"/>
</dbReference>
<dbReference type="PATRIC" id="fig|52.7.peg.630"/>
<accession>A0A0K1E6I5</accession>
<dbReference type="InterPro" id="IPR040097">
    <property type="entry name" value="FAAL/FAAC"/>
</dbReference>
<dbReference type="CDD" id="cd05931">
    <property type="entry name" value="FAAL"/>
    <property type="match status" value="1"/>
</dbReference>
<dbReference type="Proteomes" id="UP000067626">
    <property type="component" value="Chromosome"/>
</dbReference>
<dbReference type="SUPFAM" id="SSF56801">
    <property type="entry name" value="Acetyl-CoA synthetase-like"/>
    <property type="match status" value="1"/>
</dbReference>
<dbReference type="PANTHER" id="PTHR22754:SF32">
    <property type="entry name" value="DISCO-INTERACTING PROTEIN 2"/>
    <property type="match status" value="1"/>
</dbReference>
<dbReference type="STRING" id="52.CMC5_005840"/>
<dbReference type="GO" id="GO:0016874">
    <property type="term" value="F:ligase activity"/>
    <property type="evidence" value="ECO:0007669"/>
    <property type="project" value="UniProtKB-KW"/>
</dbReference>
<comment type="similarity">
    <text evidence="1">Belongs to the ATP-dependent AMP-binding enzyme family.</text>
</comment>